<keyword evidence="2 3" id="KW-0040">ANK repeat</keyword>
<protein>
    <submittedName>
        <fullName evidence="5">Uncharacterized protein</fullName>
    </submittedName>
</protein>
<dbReference type="InterPro" id="IPR050776">
    <property type="entry name" value="Ank_Repeat/CDKN_Inhibitor"/>
</dbReference>
<dbReference type="PANTHER" id="PTHR24201">
    <property type="entry name" value="ANK_REP_REGION DOMAIN-CONTAINING PROTEIN"/>
    <property type="match status" value="1"/>
</dbReference>
<feature type="region of interest" description="Disordered" evidence="4">
    <location>
        <begin position="167"/>
        <end position="198"/>
    </location>
</feature>
<evidence type="ECO:0000256" key="1">
    <source>
        <dbReference type="ARBA" id="ARBA00022737"/>
    </source>
</evidence>
<feature type="non-terminal residue" evidence="5">
    <location>
        <position position="224"/>
    </location>
</feature>
<feature type="compositionally biased region" description="Basic residues" evidence="4">
    <location>
        <begin position="185"/>
        <end position="198"/>
    </location>
</feature>
<dbReference type="AlphaFoldDB" id="A0AAE0BJW9"/>
<evidence type="ECO:0000256" key="4">
    <source>
        <dbReference type="SAM" id="MobiDB-lite"/>
    </source>
</evidence>
<evidence type="ECO:0000256" key="2">
    <source>
        <dbReference type="ARBA" id="ARBA00023043"/>
    </source>
</evidence>
<proteinExistence type="predicted"/>
<accession>A0AAE0BJW9</accession>
<dbReference type="PROSITE" id="PS50297">
    <property type="entry name" value="ANK_REP_REGION"/>
    <property type="match status" value="1"/>
</dbReference>
<sequence length="224" mass="24431">MTAARAAAETRTLCELRLSSQKQELQDREYDAVTASIQATRLERGENSVDSRFNMINDESVEKQTARWQNADWFGLKKACAAGDTQAVRRMLQSGDVHADTRGLGRQTPLMWAAQAGHVRILRELVWAGATPNLTDGAGRTALTLAAEHGHTLAVRELLVFVSGDGQPTSSCAPPVNRQSSSRRSLLRKKGAPTRRSVAHRGITVQELQDALSWALRGGHPAIV</sequence>
<evidence type="ECO:0000313" key="6">
    <source>
        <dbReference type="Proteomes" id="UP001190700"/>
    </source>
</evidence>
<dbReference type="Gene3D" id="1.25.40.20">
    <property type="entry name" value="Ankyrin repeat-containing domain"/>
    <property type="match status" value="1"/>
</dbReference>
<name>A0AAE0BJW9_9CHLO</name>
<reference evidence="5 6" key="1">
    <citation type="journal article" date="2015" name="Genome Biol. Evol.">
        <title>Comparative Genomics of a Bacterivorous Green Alga Reveals Evolutionary Causalities and Consequences of Phago-Mixotrophic Mode of Nutrition.</title>
        <authorList>
            <person name="Burns J.A."/>
            <person name="Paasch A."/>
            <person name="Narechania A."/>
            <person name="Kim E."/>
        </authorList>
    </citation>
    <scope>NUCLEOTIDE SEQUENCE [LARGE SCALE GENOMIC DNA]</scope>
    <source>
        <strain evidence="5 6">PLY_AMNH</strain>
    </source>
</reference>
<dbReference type="InterPro" id="IPR002110">
    <property type="entry name" value="Ankyrin_rpt"/>
</dbReference>
<dbReference type="InterPro" id="IPR036770">
    <property type="entry name" value="Ankyrin_rpt-contain_sf"/>
</dbReference>
<evidence type="ECO:0000313" key="5">
    <source>
        <dbReference type="EMBL" id="KAK3237857.1"/>
    </source>
</evidence>
<comment type="caution">
    <text evidence="5">The sequence shown here is derived from an EMBL/GenBank/DDBJ whole genome shotgun (WGS) entry which is preliminary data.</text>
</comment>
<dbReference type="SMART" id="SM00248">
    <property type="entry name" value="ANK"/>
    <property type="match status" value="2"/>
</dbReference>
<keyword evidence="1" id="KW-0677">Repeat</keyword>
<dbReference type="EMBL" id="LGRX02034419">
    <property type="protein sequence ID" value="KAK3237857.1"/>
    <property type="molecule type" value="Genomic_DNA"/>
</dbReference>
<evidence type="ECO:0000256" key="3">
    <source>
        <dbReference type="PROSITE-ProRule" id="PRU00023"/>
    </source>
</evidence>
<feature type="repeat" description="ANK" evidence="3">
    <location>
        <begin position="105"/>
        <end position="137"/>
    </location>
</feature>
<gene>
    <name evidence="5" type="ORF">CYMTET_52095</name>
</gene>
<dbReference type="SUPFAM" id="SSF48403">
    <property type="entry name" value="Ankyrin repeat"/>
    <property type="match status" value="1"/>
</dbReference>
<dbReference type="Pfam" id="PF12796">
    <property type="entry name" value="Ank_2"/>
    <property type="match status" value="1"/>
</dbReference>
<organism evidence="5 6">
    <name type="scientific">Cymbomonas tetramitiformis</name>
    <dbReference type="NCBI Taxonomy" id="36881"/>
    <lineage>
        <taxon>Eukaryota</taxon>
        <taxon>Viridiplantae</taxon>
        <taxon>Chlorophyta</taxon>
        <taxon>Pyramimonadophyceae</taxon>
        <taxon>Pyramimonadales</taxon>
        <taxon>Pyramimonadaceae</taxon>
        <taxon>Cymbomonas</taxon>
    </lineage>
</organism>
<dbReference type="Proteomes" id="UP001190700">
    <property type="component" value="Unassembled WGS sequence"/>
</dbReference>
<dbReference type="PROSITE" id="PS50088">
    <property type="entry name" value="ANK_REPEAT"/>
    <property type="match status" value="1"/>
</dbReference>
<keyword evidence="6" id="KW-1185">Reference proteome</keyword>